<reference evidence="2" key="1">
    <citation type="submission" date="2014-09" db="EMBL/GenBank/DDBJ databases">
        <title>Genome sequence of the luminous mushroom Mycena chlorophos for searching fungal bioluminescence genes.</title>
        <authorList>
            <person name="Tanaka Y."/>
            <person name="Kasuga D."/>
            <person name="Oba Y."/>
            <person name="Hase S."/>
            <person name="Sato K."/>
            <person name="Oba Y."/>
            <person name="Sakakibara Y."/>
        </authorList>
    </citation>
    <scope>NUCLEOTIDE SEQUENCE</scope>
</reference>
<evidence type="ECO:0000313" key="2">
    <source>
        <dbReference type="EMBL" id="GAT49601.1"/>
    </source>
</evidence>
<feature type="chain" id="PRO_5045282964" evidence="1">
    <location>
        <begin position="17"/>
        <end position="126"/>
    </location>
</feature>
<dbReference type="SUPFAM" id="SSF50685">
    <property type="entry name" value="Barwin-like endoglucanases"/>
    <property type="match status" value="1"/>
</dbReference>
<gene>
    <name evidence="2" type="ORF">MCHLO_06904</name>
</gene>
<organism evidence="2 3">
    <name type="scientific">Mycena chlorophos</name>
    <name type="common">Agaric fungus</name>
    <name type="synonym">Agaricus chlorophos</name>
    <dbReference type="NCBI Taxonomy" id="658473"/>
    <lineage>
        <taxon>Eukaryota</taxon>
        <taxon>Fungi</taxon>
        <taxon>Dikarya</taxon>
        <taxon>Basidiomycota</taxon>
        <taxon>Agaricomycotina</taxon>
        <taxon>Agaricomycetes</taxon>
        <taxon>Agaricomycetidae</taxon>
        <taxon>Agaricales</taxon>
        <taxon>Marasmiineae</taxon>
        <taxon>Mycenaceae</taxon>
        <taxon>Mycena</taxon>
    </lineage>
</organism>
<name>A0ABQ0LI85_MYCCL</name>
<evidence type="ECO:0000313" key="3">
    <source>
        <dbReference type="Proteomes" id="UP000815677"/>
    </source>
</evidence>
<proteinExistence type="predicted"/>
<dbReference type="Proteomes" id="UP000815677">
    <property type="component" value="Unassembled WGS sequence"/>
</dbReference>
<sequence length="126" mass="13475">MQFLAVLAAFVATAVAQTSYTGIASVYEPNEHFPTVCGTKLTSTSRTVALPFSVFNITQCGQIVAIENTADQFGGEVTIGDLCWDCEGHNIKLTPAAFETYLNETNIAAGVKSFPADYVLGIFGRK</sequence>
<feature type="signal peptide" evidence="1">
    <location>
        <begin position="1"/>
        <end position="16"/>
    </location>
</feature>
<accession>A0ABQ0LI85</accession>
<keyword evidence="1" id="KW-0732">Signal</keyword>
<dbReference type="Gene3D" id="2.40.40.10">
    <property type="entry name" value="RlpA-like domain"/>
    <property type="match status" value="1"/>
</dbReference>
<protein>
    <submittedName>
        <fullName evidence="2">Uncharacterized protein</fullName>
    </submittedName>
</protein>
<keyword evidence="3" id="KW-1185">Reference proteome</keyword>
<dbReference type="CDD" id="cd22191">
    <property type="entry name" value="DPBB_RlpA_EXP_N-like"/>
    <property type="match status" value="1"/>
</dbReference>
<dbReference type="EMBL" id="DF845688">
    <property type="protein sequence ID" value="GAT49601.1"/>
    <property type="molecule type" value="Genomic_DNA"/>
</dbReference>
<dbReference type="InterPro" id="IPR036908">
    <property type="entry name" value="RlpA-like_sf"/>
</dbReference>
<evidence type="ECO:0000256" key="1">
    <source>
        <dbReference type="SAM" id="SignalP"/>
    </source>
</evidence>